<proteinExistence type="predicted"/>
<dbReference type="SUPFAM" id="SSF55781">
    <property type="entry name" value="GAF domain-like"/>
    <property type="match status" value="1"/>
</dbReference>
<feature type="domain" description="ANTAR" evidence="4">
    <location>
        <begin position="178"/>
        <end position="234"/>
    </location>
</feature>
<protein>
    <submittedName>
        <fullName evidence="5">GAF domain-containing protein</fullName>
    </submittedName>
</protein>
<organism evidence="5 6">
    <name type="scientific">Saccharothrix mutabilis subsp. mutabilis</name>
    <dbReference type="NCBI Taxonomy" id="66855"/>
    <lineage>
        <taxon>Bacteria</taxon>
        <taxon>Bacillati</taxon>
        <taxon>Actinomycetota</taxon>
        <taxon>Actinomycetes</taxon>
        <taxon>Pseudonocardiales</taxon>
        <taxon>Pseudonocardiaceae</taxon>
        <taxon>Saccharothrix</taxon>
    </lineage>
</organism>
<dbReference type="EMBL" id="BAAABU010000019">
    <property type="protein sequence ID" value="GAA0251256.1"/>
    <property type="molecule type" value="Genomic_DNA"/>
</dbReference>
<comment type="caution">
    <text evidence="5">The sequence shown here is derived from an EMBL/GenBank/DDBJ whole genome shotgun (WGS) entry which is preliminary data.</text>
</comment>
<dbReference type="InterPro" id="IPR029016">
    <property type="entry name" value="GAF-like_dom_sf"/>
</dbReference>
<evidence type="ECO:0000256" key="1">
    <source>
        <dbReference type="ARBA" id="ARBA00023015"/>
    </source>
</evidence>
<keyword evidence="6" id="KW-1185">Reference proteome</keyword>
<evidence type="ECO:0000256" key="3">
    <source>
        <dbReference type="SAM" id="MobiDB-lite"/>
    </source>
</evidence>
<dbReference type="Proteomes" id="UP001500416">
    <property type="component" value="Unassembled WGS sequence"/>
</dbReference>
<evidence type="ECO:0000256" key="2">
    <source>
        <dbReference type="ARBA" id="ARBA00023163"/>
    </source>
</evidence>
<dbReference type="Gene3D" id="1.10.10.10">
    <property type="entry name" value="Winged helix-like DNA-binding domain superfamily/Winged helix DNA-binding domain"/>
    <property type="match status" value="1"/>
</dbReference>
<dbReference type="InterPro" id="IPR005561">
    <property type="entry name" value="ANTAR"/>
</dbReference>
<dbReference type="InterPro" id="IPR036388">
    <property type="entry name" value="WH-like_DNA-bd_sf"/>
</dbReference>
<dbReference type="Gene3D" id="3.30.450.40">
    <property type="match status" value="1"/>
</dbReference>
<gene>
    <name evidence="5" type="ORF">GCM10010492_59470</name>
</gene>
<reference evidence="5 6" key="1">
    <citation type="journal article" date="2019" name="Int. J. Syst. Evol. Microbiol.">
        <title>The Global Catalogue of Microorganisms (GCM) 10K type strain sequencing project: providing services to taxonomists for standard genome sequencing and annotation.</title>
        <authorList>
            <consortium name="The Broad Institute Genomics Platform"/>
            <consortium name="The Broad Institute Genome Sequencing Center for Infectious Disease"/>
            <person name="Wu L."/>
            <person name="Ma J."/>
        </authorList>
    </citation>
    <scope>NUCLEOTIDE SEQUENCE [LARGE SCALE GENOMIC DNA]</scope>
    <source>
        <strain evidence="5 6">JCM 3380</strain>
    </source>
</reference>
<keyword evidence="1" id="KW-0805">Transcription regulation</keyword>
<dbReference type="SMART" id="SM01012">
    <property type="entry name" value="ANTAR"/>
    <property type="match status" value="1"/>
</dbReference>
<evidence type="ECO:0000313" key="5">
    <source>
        <dbReference type="EMBL" id="GAA0251256.1"/>
    </source>
</evidence>
<accession>A0ABN0UI04</accession>
<keyword evidence="2" id="KW-0804">Transcription</keyword>
<sequence>MTQDEWRSADERRTWLWGRIRDLAGQGGTTVSVRHVCAVAATTLDACGVVFYETAPDGDGAVPVAVTDPVADVLSEAEVTTGEGPAIEAVLDECPALVADLDTKVNLARWPVFAPIALAHGVCAVSAFPVCLGAIVVGCLEVYHAEPVEVDRERLADGLLLADAVVVVLLSGLPAATGVDPFADAVEARWATVQQAAGVVSAQLDVDLTTAFVRLRAHAYCTDRRLTDVAADVVTGRERFSPEPGAGPGWGPWPEERR</sequence>
<feature type="region of interest" description="Disordered" evidence="3">
    <location>
        <begin position="237"/>
        <end position="258"/>
    </location>
</feature>
<name>A0ABN0UI04_9PSEU</name>
<evidence type="ECO:0000313" key="6">
    <source>
        <dbReference type="Proteomes" id="UP001500416"/>
    </source>
</evidence>
<evidence type="ECO:0000259" key="4">
    <source>
        <dbReference type="SMART" id="SM01012"/>
    </source>
</evidence>
<dbReference type="RefSeq" id="WP_343937251.1">
    <property type="nucleotide sequence ID" value="NZ_BAAABU010000019.1"/>
</dbReference>